<dbReference type="EC" id="1.8.5.2" evidence="2"/>
<dbReference type="EMBL" id="JAUSQM010000001">
    <property type="protein sequence ID" value="MDP9822217.1"/>
    <property type="molecule type" value="Genomic_DNA"/>
</dbReference>
<keyword evidence="2" id="KW-0560">Oxidoreductase</keyword>
<organism evidence="2 3">
    <name type="scientific">Nocardioides massiliensis</name>
    <dbReference type="NCBI Taxonomy" id="1325935"/>
    <lineage>
        <taxon>Bacteria</taxon>
        <taxon>Bacillati</taxon>
        <taxon>Actinomycetota</taxon>
        <taxon>Actinomycetes</taxon>
        <taxon>Propionibacteriales</taxon>
        <taxon>Nocardioidaceae</taxon>
        <taxon>Nocardioides</taxon>
    </lineage>
</organism>
<gene>
    <name evidence="2" type="ORF">J2S59_002026</name>
</gene>
<keyword evidence="1" id="KW-0812">Transmembrane</keyword>
<feature type="transmembrane region" description="Helical" evidence="1">
    <location>
        <begin position="157"/>
        <end position="178"/>
    </location>
</feature>
<sequence>MSSTAVPRPGRHLDMPDPNFVHPEVVAPETRSAKAARYIGAGLRISLGWVFLWAFLDKLFGLGFATERASSWLNGGSPTEGFLSFGTQGPLAGTFQSLAGYAIVDWTFMIGLLGIGAALILGIGVRVAAVSGALMMVLMWAAALWPANNPFMDDHLIYAGLLAMLALSYSGRPLGLGARWESTTLVKKNRWLV</sequence>
<keyword evidence="3" id="KW-1185">Reference proteome</keyword>
<reference evidence="2 3" key="1">
    <citation type="submission" date="2023-07" db="EMBL/GenBank/DDBJ databases">
        <title>Sequencing the genomes of 1000 actinobacteria strains.</title>
        <authorList>
            <person name="Klenk H.-P."/>
        </authorList>
    </citation>
    <scope>NUCLEOTIDE SEQUENCE [LARGE SCALE GENOMIC DNA]</scope>
    <source>
        <strain evidence="2 3">GD13</strain>
    </source>
</reference>
<protein>
    <submittedName>
        <fullName evidence="2">Thiosulfate dehydrogenase [quinone] large subunit</fullName>
        <ecNumber evidence="2">1.8.5.2</ecNumber>
    </submittedName>
</protein>
<proteinExistence type="predicted"/>
<evidence type="ECO:0000313" key="3">
    <source>
        <dbReference type="Proteomes" id="UP001240447"/>
    </source>
</evidence>
<keyword evidence="1" id="KW-1133">Transmembrane helix</keyword>
<name>A0ABT9NP58_9ACTN</name>
<dbReference type="RefSeq" id="WP_068121458.1">
    <property type="nucleotide sequence ID" value="NZ_CCXJ01000371.1"/>
</dbReference>
<feature type="transmembrane region" description="Helical" evidence="1">
    <location>
        <begin position="38"/>
        <end position="56"/>
    </location>
</feature>
<comment type="caution">
    <text evidence="2">The sequence shown here is derived from an EMBL/GenBank/DDBJ whole genome shotgun (WGS) entry which is preliminary data.</text>
</comment>
<evidence type="ECO:0000313" key="2">
    <source>
        <dbReference type="EMBL" id="MDP9822217.1"/>
    </source>
</evidence>
<keyword evidence="1" id="KW-0472">Membrane</keyword>
<dbReference type="GO" id="GO:0043831">
    <property type="term" value="F:thiosulfate dehydrogenase (quinone) activity"/>
    <property type="evidence" value="ECO:0007669"/>
    <property type="project" value="UniProtKB-EC"/>
</dbReference>
<evidence type="ECO:0000256" key="1">
    <source>
        <dbReference type="SAM" id="Phobius"/>
    </source>
</evidence>
<feature type="transmembrane region" description="Helical" evidence="1">
    <location>
        <begin position="98"/>
        <end position="120"/>
    </location>
</feature>
<dbReference type="Proteomes" id="UP001240447">
    <property type="component" value="Unassembled WGS sequence"/>
</dbReference>
<accession>A0ABT9NP58</accession>
<feature type="transmembrane region" description="Helical" evidence="1">
    <location>
        <begin position="127"/>
        <end position="145"/>
    </location>
</feature>